<evidence type="ECO:0000256" key="1">
    <source>
        <dbReference type="SAM" id="SignalP"/>
    </source>
</evidence>
<dbReference type="RefSeq" id="WP_090078853.1">
    <property type="nucleotide sequence ID" value="NZ_FOQT01000001.1"/>
</dbReference>
<protein>
    <submittedName>
        <fullName evidence="2">Uncharacterized protein</fullName>
    </submittedName>
</protein>
<evidence type="ECO:0000313" key="3">
    <source>
        <dbReference type="Proteomes" id="UP000198931"/>
    </source>
</evidence>
<organism evidence="2 3">
    <name type="scientific">Halpernia frigidisoli</name>
    <dbReference type="NCBI Taxonomy" id="1125876"/>
    <lineage>
        <taxon>Bacteria</taxon>
        <taxon>Pseudomonadati</taxon>
        <taxon>Bacteroidota</taxon>
        <taxon>Flavobacteriia</taxon>
        <taxon>Flavobacteriales</taxon>
        <taxon>Weeksellaceae</taxon>
        <taxon>Chryseobacterium group</taxon>
        <taxon>Halpernia</taxon>
    </lineage>
</organism>
<dbReference type="AlphaFoldDB" id="A0A1I3E1I1"/>
<name>A0A1I3E1I1_9FLAO</name>
<reference evidence="2 3" key="1">
    <citation type="submission" date="2016-10" db="EMBL/GenBank/DDBJ databases">
        <authorList>
            <person name="de Groot N.N."/>
        </authorList>
    </citation>
    <scope>NUCLEOTIDE SEQUENCE [LARGE SCALE GENOMIC DNA]</scope>
    <source>
        <strain evidence="2 3">DSM 26000</strain>
    </source>
</reference>
<sequence length="134" mass="15622">MKIKLFVLFIIFSNIIFAQNKTCEDAVFAIVSSSKSYKWATNGLEKAVIKNGGKGIGWIMYSSPNPERYNALSKSDFYEIVLHETYSDRNFNFRTYVFKPKNLTLYKRDNLNNVLIPIKYNKKLLPLYKSKCLK</sequence>
<keyword evidence="1" id="KW-0732">Signal</keyword>
<gene>
    <name evidence="2" type="ORF">SAMN05443292_0820</name>
</gene>
<evidence type="ECO:0000313" key="2">
    <source>
        <dbReference type="EMBL" id="SFH92719.1"/>
    </source>
</evidence>
<feature type="chain" id="PRO_5011790456" evidence="1">
    <location>
        <begin position="19"/>
        <end position="134"/>
    </location>
</feature>
<proteinExistence type="predicted"/>
<accession>A0A1I3E1I1</accession>
<dbReference type="OrthoDB" id="760974at2"/>
<feature type="signal peptide" evidence="1">
    <location>
        <begin position="1"/>
        <end position="18"/>
    </location>
</feature>
<dbReference type="Proteomes" id="UP000198931">
    <property type="component" value="Unassembled WGS sequence"/>
</dbReference>
<dbReference type="EMBL" id="FOQT01000001">
    <property type="protein sequence ID" value="SFH92719.1"/>
    <property type="molecule type" value="Genomic_DNA"/>
</dbReference>
<keyword evidence="3" id="KW-1185">Reference proteome</keyword>